<protein>
    <submittedName>
        <fullName evidence="2">Uncharacterized protein</fullName>
    </submittedName>
</protein>
<dbReference type="EMBL" id="FNTV01000002">
    <property type="protein sequence ID" value="SEF12456.1"/>
    <property type="molecule type" value="Genomic_DNA"/>
</dbReference>
<name>A0A1H5PFD9_9MICC</name>
<feature type="transmembrane region" description="Helical" evidence="1">
    <location>
        <begin position="116"/>
        <end position="136"/>
    </location>
</feature>
<feature type="transmembrane region" description="Helical" evidence="1">
    <location>
        <begin position="91"/>
        <end position="110"/>
    </location>
</feature>
<gene>
    <name evidence="2" type="ORF">SAMN04489740_4245</name>
</gene>
<feature type="transmembrane region" description="Helical" evidence="1">
    <location>
        <begin position="35"/>
        <end position="56"/>
    </location>
</feature>
<keyword evidence="1" id="KW-0812">Transmembrane</keyword>
<keyword evidence="1" id="KW-1133">Transmembrane helix</keyword>
<accession>A0A1H5PFD9</accession>
<feature type="transmembrane region" description="Helical" evidence="1">
    <location>
        <begin position="7"/>
        <end position="29"/>
    </location>
</feature>
<dbReference type="Proteomes" id="UP000182725">
    <property type="component" value="Unassembled WGS sequence"/>
</dbReference>
<evidence type="ECO:0000313" key="3">
    <source>
        <dbReference type="Proteomes" id="UP000182725"/>
    </source>
</evidence>
<reference evidence="2 3" key="1">
    <citation type="submission" date="2016-10" db="EMBL/GenBank/DDBJ databases">
        <authorList>
            <person name="de Groot N.N."/>
        </authorList>
    </citation>
    <scope>NUCLEOTIDE SEQUENCE [LARGE SCALE GENOMIC DNA]</scope>
    <source>
        <strain evidence="2 3">DSM 22274</strain>
    </source>
</reference>
<dbReference type="RefSeq" id="WP_074713696.1">
    <property type="nucleotide sequence ID" value="NZ_FNTV01000002.1"/>
</dbReference>
<evidence type="ECO:0000256" key="1">
    <source>
        <dbReference type="SAM" id="Phobius"/>
    </source>
</evidence>
<proteinExistence type="predicted"/>
<sequence>MGTQRIVLTSGFLVLIIVVTSVCGALGLITNQEPGWSGATAGAITGALTALAVLLVHGIRLAFSRTPEATGPTHHPESLEWHRLREAASAAFADILIVLALVTVGSFSVLRTIDMRIILVALLLTALGDCALRLLALRRKGF</sequence>
<organism evidence="2 3">
    <name type="scientific">Arthrobacter alpinus</name>
    <dbReference type="NCBI Taxonomy" id="656366"/>
    <lineage>
        <taxon>Bacteria</taxon>
        <taxon>Bacillati</taxon>
        <taxon>Actinomycetota</taxon>
        <taxon>Actinomycetes</taxon>
        <taxon>Micrococcales</taxon>
        <taxon>Micrococcaceae</taxon>
        <taxon>Arthrobacter</taxon>
    </lineage>
</organism>
<dbReference type="AlphaFoldDB" id="A0A1H5PFD9"/>
<keyword evidence="1" id="KW-0472">Membrane</keyword>
<evidence type="ECO:0000313" key="2">
    <source>
        <dbReference type="EMBL" id="SEF12456.1"/>
    </source>
</evidence>